<protein>
    <recommendedName>
        <fullName evidence="2">Smr domain-containing protein</fullName>
    </recommendedName>
</protein>
<proteinExistence type="predicted"/>
<dbReference type="HOGENOM" id="CLU_049728_0_0_10"/>
<name>F0F5E3_9BACT</name>
<dbReference type="AlphaFoldDB" id="F0F5E3"/>
<reference evidence="3 4" key="1">
    <citation type="submission" date="2011-01" db="EMBL/GenBank/DDBJ databases">
        <authorList>
            <person name="Muzny D."/>
            <person name="Qin X."/>
            <person name="Deng J."/>
            <person name="Jiang H."/>
            <person name="Liu Y."/>
            <person name="Qu J."/>
            <person name="Song X.-Z."/>
            <person name="Zhang L."/>
            <person name="Thornton R."/>
            <person name="Coyle M."/>
            <person name="Francisco L."/>
            <person name="Jackson L."/>
            <person name="Javaid M."/>
            <person name="Korchina V."/>
            <person name="Kovar C."/>
            <person name="Mata R."/>
            <person name="Mathew T."/>
            <person name="Ngo R."/>
            <person name="Nguyen L."/>
            <person name="Nguyen N."/>
            <person name="Okwuonu G."/>
            <person name="Ongeri F."/>
            <person name="Pham C."/>
            <person name="Simmons D."/>
            <person name="Wilczek-Boney K."/>
            <person name="Hale W."/>
            <person name="Jakkamsetti A."/>
            <person name="Pham P."/>
            <person name="Ruth R."/>
            <person name="San Lucas F."/>
            <person name="Warren J."/>
            <person name="Zhang J."/>
            <person name="Zhao Z."/>
            <person name="Zhou C."/>
            <person name="Zhu D."/>
            <person name="Lee S."/>
            <person name="Bess C."/>
            <person name="Blankenburg K."/>
            <person name="Forbes L."/>
            <person name="Fu Q."/>
            <person name="Gubbala S."/>
            <person name="Hirani K."/>
            <person name="Jayaseelan J.C."/>
            <person name="Lara F."/>
            <person name="Munidasa M."/>
            <person name="Palculict T."/>
            <person name="Patil S."/>
            <person name="Pu L.-L."/>
            <person name="Saada N."/>
            <person name="Tang L."/>
            <person name="Weissenberger G."/>
            <person name="Zhu Y."/>
            <person name="Hemphill L."/>
            <person name="Shang Y."/>
            <person name="Youmans B."/>
            <person name="Ayvaz T."/>
            <person name="Ross M."/>
            <person name="Santibanez J."/>
            <person name="Aqrawi P."/>
            <person name="Gross S."/>
            <person name="Joshi V."/>
            <person name="Fowler G."/>
            <person name="Nazareth L."/>
            <person name="Reid J."/>
            <person name="Worley K."/>
            <person name="Petrosino J."/>
            <person name="Highlander S."/>
            <person name="Gibbs R."/>
        </authorList>
    </citation>
    <scope>NUCLEOTIDE SEQUENCE [LARGE SCALE GENOMIC DNA]</scope>
    <source>
        <strain evidence="3 4">DSM 16608</strain>
    </source>
</reference>
<dbReference type="InterPro" id="IPR002625">
    <property type="entry name" value="Smr_dom"/>
</dbReference>
<dbReference type="InterPro" id="IPR036781">
    <property type="entry name" value="Smr_assoc-like_sf"/>
</dbReference>
<dbReference type="Proteomes" id="UP000005697">
    <property type="component" value="Unassembled WGS sequence"/>
</dbReference>
<accession>F0F5E3</accession>
<organism evidence="3 4">
    <name type="scientific">Prevotella multiformis DSM 16608</name>
    <dbReference type="NCBI Taxonomy" id="888743"/>
    <lineage>
        <taxon>Bacteria</taxon>
        <taxon>Pseudomonadati</taxon>
        <taxon>Bacteroidota</taxon>
        <taxon>Bacteroidia</taxon>
        <taxon>Bacteroidales</taxon>
        <taxon>Prevotellaceae</taxon>
        <taxon>Prevotella</taxon>
    </lineage>
</organism>
<dbReference type="Pfam" id="PF09640">
    <property type="entry name" value="DUF2027"/>
    <property type="match status" value="1"/>
</dbReference>
<feature type="domain" description="Smr" evidence="2">
    <location>
        <begin position="399"/>
        <end position="446"/>
    </location>
</feature>
<keyword evidence="4" id="KW-1185">Reference proteome</keyword>
<evidence type="ECO:0000313" key="3">
    <source>
        <dbReference type="EMBL" id="EGC20562.1"/>
    </source>
</evidence>
<dbReference type="Pfam" id="PF01713">
    <property type="entry name" value="Smr"/>
    <property type="match status" value="1"/>
</dbReference>
<dbReference type="Gene3D" id="3.30.1370.110">
    <property type="match status" value="1"/>
</dbReference>
<evidence type="ECO:0000256" key="1">
    <source>
        <dbReference type="SAM" id="MobiDB-lite"/>
    </source>
</evidence>
<dbReference type="PROSITE" id="PS50828">
    <property type="entry name" value="SMR"/>
    <property type="match status" value="1"/>
</dbReference>
<dbReference type="Gene3D" id="2.60.40.1600">
    <property type="entry name" value="Smr-associated-like"/>
    <property type="match status" value="1"/>
</dbReference>
<evidence type="ECO:0000259" key="2">
    <source>
        <dbReference type="PROSITE" id="PS50828"/>
    </source>
</evidence>
<comment type="caution">
    <text evidence="3">The sequence shown here is derived from an EMBL/GenBank/DDBJ whole genome shotgun (WGS) entry which is preliminary data.</text>
</comment>
<dbReference type="SUPFAM" id="SSF158949">
    <property type="entry name" value="Smr-associated domain-like"/>
    <property type="match status" value="1"/>
</dbReference>
<dbReference type="InterPro" id="IPR036063">
    <property type="entry name" value="Smr_dom_sf"/>
</dbReference>
<dbReference type="PROSITE" id="PS51257">
    <property type="entry name" value="PROKAR_LIPOPROTEIN"/>
    <property type="match status" value="1"/>
</dbReference>
<evidence type="ECO:0000313" key="4">
    <source>
        <dbReference type="Proteomes" id="UP000005697"/>
    </source>
</evidence>
<gene>
    <name evidence="3" type="ORF">HMPREF9141_0809</name>
</gene>
<dbReference type="InterPro" id="IPR018598">
    <property type="entry name" value="DUF2027"/>
</dbReference>
<dbReference type="EMBL" id="AEWX01000013">
    <property type="protein sequence ID" value="EGC20562.1"/>
    <property type="molecule type" value="Genomic_DNA"/>
</dbReference>
<sequence>MGDRDADRPGAAFWTAGSVPAGMACRTGRTAHLISNNSKDMKIGDKVRFLSDTGGGVIAGFKGRLVLVEDEDGFQIPTPASEVVVVEDTAADRARLRIDQQQRRIEKGEDRRSIRQRLAAADTDEEGTEENWREADADAQPDDAPSINFVAPVKERAGGDGLSVYLAFMPADVKNLSTTRFQSYLVNDSNYYIHFAYAVKDEEQWNLKRAGELEPNMKLLVEDFTLADLNGMLHGCIQFHAYKKDRPFTLKPACDIQVNIDAVKFYKLNTFRESVFFEQPALVYTLVEKDRPGGHPMLEPLTSRPEDEAAAKLKGGSPAPSRIAREAFEKKKGELSLRYGGEGRKPAKQVLNADKIVIDLHAGQLLETTAGMSAADILDYQLEVFRRTLEQYKSQPGMKLIFIHGKGEGVLRHAIIHELNYRYKRYPYQDASFREYGYGATQVTIR</sequence>
<feature type="region of interest" description="Disordered" evidence="1">
    <location>
        <begin position="118"/>
        <end position="145"/>
    </location>
</feature>
<dbReference type="STRING" id="888743.HMPREF9141_0809"/>
<dbReference type="eggNOG" id="COG1193">
    <property type="taxonomic scope" value="Bacteria"/>
</dbReference>